<feature type="compositionally biased region" description="Low complexity" evidence="1">
    <location>
        <begin position="24"/>
        <end position="37"/>
    </location>
</feature>
<evidence type="ECO:0000256" key="1">
    <source>
        <dbReference type="SAM" id="MobiDB-lite"/>
    </source>
</evidence>
<keyword evidence="4" id="KW-1185">Reference proteome</keyword>
<accession>A0A2Z4FHX1</accession>
<evidence type="ECO:0000313" key="4">
    <source>
        <dbReference type="Proteomes" id="UP000249799"/>
    </source>
</evidence>
<keyword evidence="2" id="KW-0732">Signal</keyword>
<feature type="chain" id="PRO_5016343155" description="Outer membrane lipoprotein-sorting protein" evidence="2">
    <location>
        <begin position="18"/>
        <end position="312"/>
    </location>
</feature>
<feature type="region of interest" description="Disordered" evidence="1">
    <location>
        <begin position="22"/>
        <end position="56"/>
    </location>
</feature>
<dbReference type="OrthoDB" id="282859at2"/>
<dbReference type="PROSITE" id="PS51257">
    <property type="entry name" value="PROKAR_LIPOPROTEIN"/>
    <property type="match status" value="1"/>
</dbReference>
<name>A0A2Z4FHX1_9DELT</name>
<dbReference type="Proteomes" id="UP000249799">
    <property type="component" value="Chromosome"/>
</dbReference>
<evidence type="ECO:0000256" key="2">
    <source>
        <dbReference type="SAM" id="SignalP"/>
    </source>
</evidence>
<dbReference type="AlphaFoldDB" id="A0A2Z4FHX1"/>
<organism evidence="3 4">
    <name type="scientific">Bradymonas sediminis</name>
    <dbReference type="NCBI Taxonomy" id="1548548"/>
    <lineage>
        <taxon>Bacteria</taxon>
        <taxon>Deltaproteobacteria</taxon>
        <taxon>Bradymonadales</taxon>
        <taxon>Bradymonadaceae</taxon>
        <taxon>Bradymonas</taxon>
    </lineage>
</organism>
<protein>
    <recommendedName>
        <fullName evidence="5">Outer membrane lipoprotein-sorting protein</fullName>
    </recommendedName>
</protein>
<dbReference type="EMBL" id="CP030032">
    <property type="protein sequence ID" value="AWV88587.1"/>
    <property type="molecule type" value="Genomic_DNA"/>
</dbReference>
<feature type="signal peptide" evidence="2">
    <location>
        <begin position="1"/>
        <end position="17"/>
    </location>
</feature>
<evidence type="ECO:0000313" key="3">
    <source>
        <dbReference type="EMBL" id="AWV88587.1"/>
    </source>
</evidence>
<proteinExistence type="predicted"/>
<dbReference type="KEGG" id="bsed:DN745_04235"/>
<evidence type="ECO:0008006" key="5">
    <source>
        <dbReference type="Google" id="ProtNLM"/>
    </source>
</evidence>
<sequence length="312" mass="34718">MRLFTIGFCLLALLLSAGCKDSAPTENAPENAPVAAPDSAQTKSAPAPKTATPRAEWVTERTQEAQKRLEKSPAGKLLWRSIEAHGGLQTWYANGPVYFRFNYQPVGDKPARDTFQTIDTWSARARHQLPDDKDVEFGWDGKVAWVSPADADPKTDARFWALTPYYFMAMPFVLADPGVNLETQGTAELHGRPHDVIRATFGDNVGDSPDDYYIVYLDAETGHLGGLRYIVSYPGFFPEGDHSPEKLMVYEGKQTVDGITLAERYSTYPWDVEKSERGDLATNTTLTDVEFRPDTLDTFFAPPEGAKILEEK</sequence>
<reference evidence="3 4" key="1">
    <citation type="submission" date="2018-06" db="EMBL/GenBank/DDBJ databases">
        <title>Lujinxingia sediminis gen. nov. sp. nov., a new facultative anaerobic member of the class Deltaproteobacteria, and proposal of Lujinxingaceae fam. nov.</title>
        <authorList>
            <person name="Guo L.-Y."/>
            <person name="Li C.-M."/>
            <person name="Wang S."/>
            <person name="Du Z.-J."/>
        </authorList>
    </citation>
    <scope>NUCLEOTIDE SEQUENCE [LARGE SCALE GENOMIC DNA]</scope>
    <source>
        <strain evidence="3 4">FA350</strain>
    </source>
</reference>
<gene>
    <name evidence="3" type="ORF">DN745_04235</name>
</gene>